<name>A0ABM7X0T9_9BACT</name>
<feature type="chain" id="PRO_5046923159" evidence="3">
    <location>
        <begin position="25"/>
        <end position="315"/>
    </location>
</feature>
<keyword evidence="3" id="KW-0732">Signal</keyword>
<evidence type="ECO:0000259" key="4">
    <source>
        <dbReference type="Pfam" id="PF13407"/>
    </source>
</evidence>
<dbReference type="InterPro" id="IPR025997">
    <property type="entry name" value="SBP_2_dom"/>
</dbReference>
<dbReference type="Proteomes" id="UP001162891">
    <property type="component" value="Chromosome"/>
</dbReference>
<dbReference type="Gene3D" id="3.40.50.2300">
    <property type="match status" value="2"/>
</dbReference>
<reference evidence="6" key="1">
    <citation type="journal article" date="2022" name="Int. J. Syst. Evol. Microbiol.">
        <title>Anaeromyxobacter oryzae sp. nov., Anaeromyxobacter diazotrophicus sp. nov. and Anaeromyxobacter paludicola sp. nov., isolated from paddy soils.</title>
        <authorList>
            <person name="Itoh H."/>
            <person name="Xu Z."/>
            <person name="Mise K."/>
            <person name="Masuda Y."/>
            <person name="Ushijima N."/>
            <person name="Hayakawa C."/>
            <person name="Shiratori Y."/>
            <person name="Senoo K."/>
        </authorList>
    </citation>
    <scope>NUCLEOTIDE SEQUENCE [LARGE SCALE GENOMIC DNA]</scope>
    <source>
        <strain evidence="6">Red232</strain>
    </source>
</reference>
<protein>
    <submittedName>
        <fullName evidence="5">Sugar ABC transporter substrate-binding protein</fullName>
    </submittedName>
</protein>
<evidence type="ECO:0000256" key="1">
    <source>
        <dbReference type="ARBA" id="ARBA00004196"/>
    </source>
</evidence>
<dbReference type="PANTHER" id="PTHR30036:SF7">
    <property type="entry name" value="ABC TRANSPORTER PERIPLASMIC-BINDING PROTEIN YPHF"/>
    <property type="match status" value="1"/>
</dbReference>
<evidence type="ECO:0000256" key="2">
    <source>
        <dbReference type="ARBA" id="ARBA00007639"/>
    </source>
</evidence>
<dbReference type="RefSeq" id="WP_248354214.1">
    <property type="nucleotide sequence ID" value="NZ_AP025591.1"/>
</dbReference>
<comment type="similarity">
    <text evidence="2">Belongs to the bacterial solute-binding protein 2 family.</text>
</comment>
<dbReference type="PANTHER" id="PTHR30036">
    <property type="entry name" value="D-XYLOSE-BINDING PERIPLASMIC PROTEIN"/>
    <property type="match status" value="1"/>
</dbReference>
<gene>
    <name evidence="5" type="ORF">AMOR_44020</name>
</gene>
<proteinExistence type="inferred from homology"/>
<dbReference type="Pfam" id="PF13407">
    <property type="entry name" value="Peripla_BP_4"/>
    <property type="match status" value="1"/>
</dbReference>
<feature type="signal peptide" evidence="3">
    <location>
        <begin position="1"/>
        <end position="24"/>
    </location>
</feature>
<evidence type="ECO:0000313" key="5">
    <source>
        <dbReference type="EMBL" id="BDG05406.1"/>
    </source>
</evidence>
<dbReference type="SUPFAM" id="SSF53822">
    <property type="entry name" value="Periplasmic binding protein-like I"/>
    <property type="match status" value="1"/>
</dbReference>
<dbReference type="CDD" id="cd19965">
    <property type="entry name" value="PBP1_ABC_sugar_binding-like"/>
    <property type="match status" value="1"/>
</dbReference>
<sequence length="315" mass="33381">MRHRSPGALLLLLAIVLGALPARAAEAKRYKFVVITHATAVPFFVPVRKGAEDAGKLVGAEVVYTGPAGFDIQRQVEFMKSAIAQKVDGIACTLPDPSAFNDVVAEARAKGIPVIAINADAPKSERMAYIGQGNYEAGRSMGEQIVKLLPNGGDVLLAIHTAGAENLEARIKGVKDVLDQTGKFKYRVVATGTDLVKAESLIGAALQANPNIKGMFGVEDVTGIAIGHIIEREKLKGKVMGGGFDLVGEILDAIQRGDMQFTIDQQPYLQGFQGVMELYLNKKFAIAPADINTGIAPVTAASVKAVKDLAAKGYR</sequence>
<keyword evidence="6" id="KW-1185">Reference proteome</keyword>
<organism evidence="5 6">
    <name type="scientific">Anaeromyxobacter oryzae</name>
    <dbReference type="NCBI Taxonomy" id="2918170"/>
    <lineage>
        <taxon>Bacteria</taxon>
        <taxon>Pseudomonadati</taxon>
        <taxon>Myxococcota</taxon>
        <taxon>Myxococcia</taxon>
        <taxon>Myxococcales</taxon>
        <taxon>Cystobacterineae</taxon>
        <taxon>Anaeromyxobacteraceae</taxon>
        <taxon>Anaeromyxobacter</taxon>
    </lineage>
</organism>
<dbReference type="InterPro" id="IPR050555">
    <property type="entry name" value="Bact_Solute-Bind_Prot2"/>
</dbReference>
<evidence type="ECO:0000313" key="6">
    <source>
        <dbReference type="Proteomes" id="UP001162891"/>
    </source>
</evidence>
<feature type="domain" description="Periplasmic binding protein" evidence="4">
    <location>
        <begin position="32"/>
        <end position="279"/>
    </location>
</feature>
<dbReference type="InterPro" id="IPR028082">
    <property type="entry name" value="Peripla_BP_I"/>
</dbReference>
<accession>A0ABM7X0T9</accession>
<comment type="subcellular location">
    <subcellularLocation>
        <location evidence="1">Cell envelope</location>
    </subcellularLocation>
</comment>
<evidence type="ECO:0000256" key="3">
    <source>
        <dbReference type="SAM" id="SignalP"/>
    </source>
</evidence>
<dbReference type="EMBL" id="AP025591">
    <property type="protein sequence ID" value="BDG05406.1"/>
    <property type="molecule type" value="Genomic_DNA"/>
</dbReference>